<evidence type="ECO:0000256" key="1">
    <source>
        <dbReference type="SAM" id="SignalP"/>
    </source>
</evidence>
<dbReference type="PANTHER" id="PTHR31859">
    <property type="entry name" value="TETRATRICOPEPTIDE REPEAT PROTEIN 39 FAMILY MEMBER"/>
    <property type="match status" value="1"/>
</dbReference>
<name>A0ABD0XYB1_9HEMI</name>
<dbReference type="SUPFAM" id="SSF48452">
    <property type="entry name" value="TPR-like"/>
    <property type="match status" value="1"/>
</dbReference>
<dbReference type="InterPro" id="IPR011990">
    <property type="entry name" value="TPR-like_helical_dom_sf"/>
</dbReference>
<keyword evidence="3" id="KW-1185">Reference proteome</keyword>
<evidence type="ECO:0000313" key="2">
    <source>
        <dbReference type="EMBL" id="KAL1116206.1"/>
    </source>
</evidence>
<proteinExistence type="predicted"/>
<dbReference type="EMBL" id="JBFDAA010000018">
    <property type="protein sequence ID" value="KAL1116206.1"/>
    <property type="molecule type" value="Genomic_DNA"/>
</dbReference>
<dbReference type="AlphaFoldDB" id="A0ABD0XYB1"/>
<feature type="chain" id="PRO_5044835486" description="Tetratricopeptide repeat protein 39C" evidence="1">
    <location>
        <begin position="17"/>
        <end position="365"/>
    </location>
</feature>
<dbReference type="Gene3D" id="1.25.40.10">
    <property type="entry name" value="Tetratricopeptide repeat domain"/>
    <property type="match status" value="1"/>
</dbReference>
<protein>
    <recommendedName>
        <fullName evidence="4">Tetratricopeptide repeat protein 39C</fullName>
    </recommendedName>
</protein>
<dbReference type="InterPro" id="IPR019412">
    <property type="entry name" value="IML2/TPR_39"/>
</dbReference>
<dbReference type="Proteomes" id="UP001558652">
    <property type="component" value="Unassembled WGS sequence"/>
</dbReference>
<organism evidence="2 3">
    <name type="scientific">Ranatra chinensis</name>
    <dbReference type="NCBI Taxonomy" id="642074"/>
    <lineage>
        <taxon>Eukaryota</taxon>
        <taxon>Metazoa</taxon>
        <taxon>Ecdysozoa</taxon>
        <taxon>Arthropoda</taxon>
        <taxon>Hexapoda</taxon>
        <taxon>Insecta</taxon>
        <taxon>Pterygota</taxon>
        <taxon>Neoptera</taxon>
        <taxon>Paraneoptera</taxon>
        <taxon>Hemiptera</taxon>
        <taxon>Heteroptera</taxon>
        <taxon>Panheteroptera</taxon>
        <taxon>Nepomorpha</taxon>
        <taxon>Nepidae</taxon>
        <taxon>Ranatrinae</taxon>
        <taxon>Ranatra</taxon>
    </lineage>
</organism>
<evidence type="ECO:0000313" key="3">
    <source>
        <dbReference type="Proteomes" id="UP001558652"/>
    </source>
</evidence>
<accession>A0ABD0XYB1</accession>
<evidence type="ECO:0008006" key="4">
    <source>
        <dbReference type="Google" id="ProtNLM"/>
    </source>
</evidence>
<keyword evidence="1" id="KW-0732">Signal</keyword>
<gene>
    <name evidence="2" type="ORF">AAG570_005701</name>
</gene>
<dbReference type="Pfam" id="PF10300">
    <property type="entry name" value="Iml2-TPR_39"/>
    <property type="match status" value="1"/>
</dbReference>
<comment type="caution">
    <text evidence="2">The sequence shown here is derived from an EMBL/GenBank/DDBJ whole genome shotgun (WGS) entry which is preliminary data.</text>
</comment>
<dbReference type="PANTHER" id="PTHR31859:SF1">
    <property type="entry name" value="TETRATRICOPEPTIDE REPEAT PROTEIN 39C"/>
    <property type="match status" value="1"/>
</dbReference>
<feature type="signal peptide" evidence="1">
    <location>
        <begin position="1"/>
        <end position="16"/>
    </location>
</feature>
<reference evidence="2 3" key="1">
    <citation type="submission" date="2024-07" db="EMBL/GenBank/DDBJ databases">
        <title>Chromosome-level genome assembly of the water stick insect Ranatra chinensis (Heteroptera: Nepidae).</title>
        <authorList>
            <person name="Liu X."/>
        </authorList>
    </citation>
    <scope>NUCLEOTIDE SEQUENCE [LARGE SCALE GENOMIC DNA]</scope>
    <source>
        <strain evidence="2">Cailab_2021Rc</strain>
        <tissue evidence="2">Muscle</tissue>
    </source>
</reference>
<sequence length="365" mass="41162">MSAICFGYGLFHLCVSLLPNSLLRLIQLLGFAGDRTTGLEALMFARQGPDMRAPLATLALLWYHTIVRPFYAVDGHNVNAGVEAASRLIEESQPDYADSALFLFFKGKIHRLKNDIDGAVSVYSSAVERSPQREMQLLCLHEVAWCRLIQLDYPLAYSAFLQLKHSAQWGKPFYAYLTAVCAGAIGDTNVVVRLTPKLMGVLKSEEALHRLISHRAAVLGQQPPHYFRLLAYELLYLWNDLHATKQMNSIIEDCDTSSDIEEPMVGLRNLIKGVCWRLIGDMEAAVRCLQESLAQRALLSPNARDSHVSAFAHYELGTIFLAQPERVEEGKRLLYHAQSAYKDYDFENRLNIRIHTALRRANNNV</sequence>